<dbReference type="InterPro" id="IPR023192">
    <property type="entry name" value="TGS-like_dom_sf"/>
</dbReference>
<protein>
    <recommendedName>
        <fullName evidence="6">Ribosome-binding ATPase YchF</fullName>
    </recommendedName>
</protein>
<sequence length="365" mass="40091">MLSCGIVGLPNVGKSTLFNAITQAGAESANYPFCTIDPNVGVVEVPDERLDKLTEMVTPNRTVPTAFEFVDIAGLVRGASKGEGLGNKFLAHIREVDAIVHVVRCFEDENITHVEGKVNPINDIQTINLELILADVESVEKRIERARKNMKGGNKQYAQEVEVLERIKEALYNDQPARSVELTDEEKVLVRDLHLLTVKPVLYAANVSEDGVADADNNPYVQQVKEFAAAEGAEVVPISAKVEAEIAELDGEDKAMFLEELGLQSSGLDRLIQAAYRLLGLYTYFTAGVQEVRAWTIRKGTKAPGAAGVIHSDFERGFIRAEVVSYEDLVAAGSMSAARERGQLRLEGKEYVVQDGDIMHFRFNV</sequence>
<dbReference type="InterPro" id="IPR004095">
    <property type="entry name" value="TGS"/>
</dbReference>
<dbReference type="Gene3D" id="1.10.150.300">
    <property type="entry name" value="TGS-like domain"/>
    <property type="match status" value="1"/>
</dbReference>
<dbReference type="PROSITE" id="PS51880">
    <property type="entry name" value="TGS"/>
    <property type="match status" value="1"/>
</dbReference>
<evidence type="ECO:0000256" key="3">
    <source>
        <dbReference type="ARBA" id="ARBA00022741"/>
    </source>
</evidence>
<gene>
    <name evidence="6 10" type="primary">ychF</name>
    <name evidence="10" type="ORF">EHV15_05000</name>
</gene>
<keyword evidence="3 6" id="KW-0547">Nucleotide-binding</keyword>
<dbReference type="GO" id="GO:0005524">
    <property type="term" value="F:ATP binding"/>
    <property type="evidence" value="ECO:0007669"/>
    <property type="project" value="UniProtKB-UniRule"/>
</dbReference>
<reference evidence="10 11" key="1">
    <citation type="submission" date="2018-11" db="EMBL/GenBank/DDBJ databases">
        <title>Genome sequencing of Paenibacillus sp. KCOM 3021 (= ChDC PVNT-B20).</title>
        <authorList>
            <person name="Kook J.-K."/>
            <person name="Park S.-N."/>
            <person name="Lim Y.K."/>
        </authorList>
    </citation>
    <scope>NUCLEOTIDE SEQUENCE [LARGE SCALE GENOMIC DNA]</scope>
    <source>
        <strain evidence="10 11">KCOM 3021</strain>
    </source>
</reference>
<dbReference type="InterPro" id="IPR006073">
    <property type="entry name" value="GTP-bd"/>
</dbReference>
<evidence type="ECO:0000256" key="1">
    <source>
        <dbReference type="ARBA" id="ARBA00001946"/>
    </source>
</evidence>
<feature type="coiled-coil region" evidence="7">
    <location>
        <begin position="129"/>
        <end position="174"/>
    </location>
</feature>
<feature type="domain" description="TGS" evidence="9">
    <location>
        <begin position="280"/>
        <end position="363"/>
    </location>
</feature>
<dbReference type="Gene3D" id="3.40.50.300">
    <property type="entry name" value="P-loop containing nucleotide triphosphate hydrolases"/>
    <property type="match status" value="1"/>
</dbReference>
<dbReference type="InterPro" id="IPR012675">
    <property type="entry name" value="Beta-grasp_dom_sf"/>
</dbReference>
<accession>A0A3P3TW71</accession>
<comment type="caution">
    <text evidence="10">The sequence shown here is derived from an EMBL/GenBank/DDBJ whole genome shotgun (WGS) entry which is preliminary data.</text>
</comment>
<evidence type="ECO:0000256" key="5">
    <source>
        <dbReference type="ARBA" id="ARBA00022842"/>
    </source>
</evidence>
<evidence type="ECO:0000313" key="10">
    <source>
        <dbReference type="EMBL" id="RRJ62377.1"/>
    </source>
</evidence>
<comment type="cofactor">
    <cofactor evidence="1">
        <name>Mg(2+)</name>
        <dbReference type="ChEBI" id="CHEBI:18420"/>
    </cofactor>
</comment>
<keyword evidence="4 6" id="KW-0067">ATP-binding</keyword>
<comment type="function">
    <text evidence="6">ATPase that binds to both the 70S ribosome and the 50S ribosomal subunit in a nucleotide-independent manner.</text>
</comment>
<name>A0A3P3TW71_9BACL</name>
<dbReference type="PRINTS" id="PR00326">
    <property type="entry name" value="GTP1OBG"/>
</dbReference>
<dbReference type="AlphaFoldDB" id="A0A3P3TW71"/>
<dbReference type="InterPro" id="IPR013029">
    <property type="entry name" value="YchF_C"/>
</dbReference>
<comment type="similarity">
    <text evidence="6">Belongs to the TRAFAC class OBG-HflX-like GTPase superfamily. OBG GTPase family. YchF/OLA1 subfamily.</text>
</comment>
<dbReference type="SUPFAM" id="SSF52540">
    <property type="entry name" value="P-loop containing nucleoside triphosphate hydrolases"/>
    <property type="match status" value="1"/>
</dbReference>
<dbReference type="InterPro" id="IPR041706">
    <property type="entry name" value="YchF_N"/>
</dbReference>
<evidence type="ECO:0000259" key="8">
    <source>
        <dbReference type="PROSITE" id="PS51710"/>
    </source>
</evidence>
<evidence type="ECO:0000256" key="6">
    <source>
        <dbReference type="HAMAP-Rule" id="MF_00944"/>
    </source>
</evidence>
<dbReference type="FunFam" id="3.10.20.30:FF:000001">
    <property type="entry name" value="Ribosome-binding ATPase YchF"/>
    <property type="match status" value="1"/>
</dbReference>
<organism evidence="10 11">
    <name type="scientific">Paenibacillus oralis</name>
    <dbReference type="NCBI Taxonomy" id="2490856"/>
    <lineage>
        <taxon>Bacteria</taxon>
        <taxon>Bacillati</taxon>
        <taxon>Bacillota</taxon>
        <taxon>Bacilli</taxon>
        <taxon>Bacillales</taxon>
        <taxon>Paenibacillaceae</taxon>
        <taxon>Paenibacillus</taxon>
    </lineage>
</organism>
<dbReference type="GO" id="GO:0016887">
    <property type="term" value="F:ATP hydrolysis activity"/>
    <property type="evidence" value="ECO:0007669"/>
    <property type="project" value="UniProtKB-UniRule"/>
</dbReference>
<dbReference type="GO" id="GO:0005737">
    <property type="term" value="C:cytoplasm"/>
    <property type="evidence" value="ECO:0007669"/>
    <property type="project" value="TreeGrafter"/>
</dbReference>
<dbReference type="Proteomes" id="UP000267017">
    <property type="component" value="Unassembled WGS sequence"/>
</dbReference>
<evidence type="ECO:0000256" key="2">
    <source>
        <dbReference type="ARBA" id="ARBA00022723"/>
    </source>
</evidence>
<evidence type="ECO:0000313" key="11">
    <source>
        <dbReference type="Proteomes" id="UP000267017"/>
    </source>
</evidence>
<dbReference type="PROSITE" id="PS51710">
    <property type="entry name" value="G_OBG"/>
    <property type="match status" value="1"/>
</dbReference>
<dbReference type="InterPro" id="IPR027417">
    <property type="entry name" value="P-loop_NTPase"/>
</dbReference>
<dbReference type="FunFam" id="1.10.150.300:FF:000004">
    <property type="entry name" value="Ribosome-binding ATPase YchF"/>
    <property type="match status" value="1"/>
</dbReference>
<dbReference type="PANTHER" id="PTHR23305:SF18">
    <property type="entry name" value="OBG-TYPE G DOMAIN-CONTAINING PROTEIN"/>
    <property type="match status" value="1"/>
</dbReference>
<dbReference type="GO" id="GO:0005525">
    <property type="term" value="F:GTP binding"/>
    <property type="evidence" value="ECO:0007669"/>
    <property type="project" value="InterPro"/>
</dbReference>
<dbReference type="GO" id="GO:0046872">
    <property type="term" value="F:metal ion binding"/>
    <property type="evidence" value="ECO:0007669"/>
    <property type="project" value="UniProtKB-KW"/>
</dbReference>
<dbReference type="OrthoDB" id="9807318at2"/>
<keyword evidence="2" id="KW-0479">Metal-binding</keyword>
<dbReference type="Pfam" id="PF06071">
    <property type="entry name" value="YchF-GTPase_C"/>
    <property type="match status" value="1"/>
</dbReference>
<dbReference type="PANTHER" id="PTHR23305">
    <property type="entry name" value="OBG GTPASE FAMILY"/>
    <property type="match status" value="1"/>
</dbReference>
<dbReference type="InterPro" id="IPR012676">
    <property type="entry name" value="TGS-like"/>
</dbReference>
<feature type="binding site" evidence="6">
    <location>
        <begin position="11"/>
        <end position="16"/>
    </location>
    <ligand>
        <name>ATP</name>
        <dbReference type="ChEBI" id="CHEBI:30616"/>
    </ligand>
</feature>
<dbReference type="CDD" id="cd01900">
    <property type="entry name" value="YchF"/>
    <property type="match status" value="1"/>
</dbReference>
<evidence type="ECO:0000256" key="7">
    <source>
        <dbReference type="SAM" id="Coils"/>
    </source>
</evidence>
<dbReference type="Pfam" id="PF01926">
    <property type="entry name" value="MMR_HSR1"/>
    <property type="match status" value="1"/>
</dbReference>
<keyword evidence="7" id="KW-0175">Coiled coil</keyword>
<dbReference type="InterPro" id="IPR004396">
    <property type="entry name" value="ATPase_YchF/OLA1"/>
</dbReference>
<dbReference type="CDD" id="cd04867">
    <property type="entry name" value="TGS_YchF_OLA1"/>
    <property type="match status" value="1"/>
</dbReference>
<dbReference type="PIRSF" id="PIRSF006641">
    <property type="entry name" value="CHP00092"/>
    <property type="match status" value="1"/>
</dbReference>
<dbReference type="HAMAP" id="MF_00944">
    <property type="entry name" value="YchF_OLA1_ATPase"/>
    <property type="match status" value="1"/>
</dbReference>
<dbReference type="Gene3D" id="3.10.20.30">
    <property type="match status" value="1"/>
</dbReference>
<evidence type="ECO:0000256" key="4">
    <source>
        <dbReference type="ARBA" id="ARBA00022840"/>
    </source>
</evidence>
<keyword evidence="5" id="KW-0460">Magnesium</keyword>
<dbReference type="InterPro" id="IPR031167">
    <property type="entry name" value="G_OBG"/>
</dbReference>
<dbReference type="GO" id="GO:0043023">
    <property type="term" value="F:ribosomal large subunit binding"/>
    <property type="evidence" value="ECO:0007669"/>
    <property type="project" value="UniProtKB-UniRule"/>
</dbReference>
<keyword evidence="11" id="KW-1185">Reference proteome</keyword>
<evidence type="ECO:0000259" key="9">
    <source>
        <dbReference type="PROSITE" id="PS51880"/>
    </source>
</evidence>
<dbReference type="NCBIfam" id="TIGR00092">
    <property type="entry name" value="redox-regulated ATPase YchF"/>
    <property type="match status" value="1"/>
</dbReference>
<dbReference type="RefSeq" id="WP_128630264.1">
    <property type="nucleotide sequence ID" value="NZ_RRCN01000001.1"/>
</dbReference>
<dbReference type="SUPFAM" id="SSF81271">
    <property type="entry name" value="TGS-like"/>
    <property type="match status" value="1"/>
</dbReference>
<proteinExistence type="inferred from homology"/>
<feature type="domain" description="OBG-type G" evidence="8">
    <location>
        <begin position="2"/>
        <end position="258"/>
    </location>
</feature>
<dbReference type="EMBL" id="RRCN01000001">
    <property type="protein sequence ID" value="RRJ62377.1"/>
    <property type="molecule type" value="Genomic_DNA"/>
</dbReference>